<name>A0A7J6VW66_THATH</name>
<evidence type="ECO:0000313" key="2">
    <source>
        <dbReference type="Proteomes" id="UP000554482"/>
    </source>
</evidence>
<gene>
    <name evidence="1" type="ORF">FRX31_021326</name>
</gene>
<evidence type="ECO:0000313" key="1">
    <source>
        <dbReference type="EMBL" id="KAF5189081.1"/>
    </source>
</evidence>
<protein>
    <submittedName>
        <fullName evidence="1">Uncharacterized protein</fullName>
    </submittedName>
</protein>
<dbReference type="EMBL" id="JABWDY010025989">
    <property type="protein sequence ID" value="KAF5189081.1"/>
    <property type="molecule type" value="Genomic_DNA"/>
</dbReference>
<reference evidence="1 2" key="1">
    <citation type="submission" date="2020-06" db="EMBL/GenBank/DDBJ databases">
        <title>Transcriptomic and genomic resources for Thalictrum thalictroides and T. hernandezii: Facilitating candidate gene discovery in an emerging model plant lineage.</title>
        <authorList>
            <person name="Arias T."/>
            <person name="Riano-Pachon D.M."/>
            <person name="Di Stilio V.S."/>
        </authorList>
    </citation>
    <scope>NUCLEOTIDE SEQUENCE [LARGE SCALE GENOMIC DNA]</scope>
    <source>
        <strain evidence="2">cv. WT478/WT964</strain>
        <tissue evidence="1">Leaves</tissue>
    </source>
</reference>
<comment type="caution">
    <text evidence="1">The sequence shown here is derived from an EMBL/GenBank/DDBJ whole genome shotgun (WGS) entry which is preliminary data.</text>
</comment>
<organism evidence="1 2">
    <name type="scientific">Thalictrum thalictroides</name>
    <name type="common">Rue-anemone</name>
    <name type="synonym">Anemone thalictroides</name>
    <dbReference type="NCBI Taxonomy" id="46969"/>
    <lineage>
        <taxon>Eukaryota</taxon>
        <taxon>Viridiplantae</taxon>
        <taxon>Streptophyta</taxon>
        <taxon>Embryophyta</taxon>
        <taxon>Tracheophyta</taxon>
        <taxon>Spermatophyta</taxon>
        <taxon>Magnoliopsida</taxon>
        <taxon>Ranunculales</taxon>
        <taxon>Ranunculaceae</taxon>
        <taxon>Thalictroideae</taxon>
        <taxon>Thalictrum</taxon>
    </lineage>
</organism>
<dbReference type="AlphaFoldDB" id="A0A7J6VW66"/>
<accession>A0A7J6VW66</accession>
<dbReference type="Proteomes" id="UP000554482">
    <property type="component" value="Unassembled WGS sequence"/>
</dbReference>
<keyword evidence="2" id="KW-1185">Reference proteome</keyword>
<proteinExistence type="predicted"/>
<sequence>MEKSIISHFARCRVVAQEWEAMITNKGVLVPDDVNTKDLGQFLYVWLTVITTRYTMSIGCLPPVLFSKLFGRGQTNGFLTKDSSA</sequence>